<keyword evidence="1" id="KW-0732">Signal</keyword>
<feature type="signal peptide" evidence="1">
    <location>
        <begin position="1"/>
        <end position="25"/>
    </location>
</feature>
<dbReference type="OrthoDB" id="8592387at2"/>
<evidence type="ECO:0000256" key="1">
    <source>
        <dbReference type="SAM" id="SignalP"/>
    </source>
</evidence>
<dbReference type="Proteomes" id="UP000184520">
    <property type="component" value="Unassembled WGS sequence"/>
</dbReference>
<keyword evidence="3" id="KW-1185">Reference proteome</keyword>
<evidence type="ECO:0000313" key="2">
    <source>
        <dbReference type="EMBL" id="SHF85414.1"/>
    </source>
</evidence>
<evidence type="ECO:0000313" key="3">
    <source>
        <dbReference type="Proteomes" id="UP000184520"/>
    </source>
</evidence>
<accession>A0A1M5F1L9</accession>
<reference evidence="3" key="1">
    <citation type="submission" date="2016-11" db="EMBL/GenBank/DDBJ databases">
        <authorList>
            <person name="Varghese N."/>
            <person name="Submissions S."/>
        </authorList>
    </citation>
    <scope>NUCLEOTIDE SEQUENCE [LARGE SCALE GENOMIC DNA]</scope>
    <source>
        <strain evidence="3">CGMCC 1.8995</strain>
    </source>
</reference>
<dbReference type="STRING" id="634436.SAMN05216361_0640"/>
<dbReference type="RefSeq" id="WP_073317647.1">
    <property type="nucleotide sequence ID" value="NZ_FQWD01000001.1"/>
</dbReference>
<sequence length="126" mass="13691">MRKLPVMLLLTTLLGGSVVSLPALAHGNTEPQFGGIVKIVGEYSFELKQEADSVKVWVFYDGEPLNASELKLHLKIKGDNRKELVEVTAANGNLFSGPVKLHTGEKVLAMLTLQDGVSKIVGKYML</sequence>
<proteinExistence type="predicted"/>
<dbReference type="AlphaFoldDB" id="A0A1M5F1L9"/>
<organism evidence="2 3">
    <name type="scientific">Marisediminitalea aggregata</name>
    <dbReference type="NCBI Taxonomy" id="634436"/>
    <lineage>
        <taxon>Bacteria</taxon>
        <taxon>Pseudomonadati</taxon>
        <taxon>Pseudomonadota</taxon>
        <taxon>Gammaproteobacteria</taxon>
        <taxon>Alteromonadales</taxon>
        <taxon>Alteromonadaceae</taxon>
        <taxon>Marisediminitalea</taxon>
    </lineage>
</organism>
<name>A0A1M5F1L9_9ALTE</name>
<feature type="chain" id="PRO_5012996848" evidence="1">
    <location>
        <begin position="26"/>
        <end position="126"/>
    </location>
</feature>
<protein>
    <submittedName>
        <fullName evidence="2">Uncharacterized protein</fullName>
    </submittedName>
</protein>
<dbReference type="EMBL" id="FQWD01000001">
    <property type="protein sequence ID" value="SHF85414.1"/>
    <property type="molecule type" value="Genomic_DNA"/>
</dbReference>
<gene>
    <name evidence="2" type="ORF">SAMN05216361_0640</name>
</gene>